<keyword evidence="11" id="KW-0482">Metalloprotease</keyword>
<dbReference type="InterPro" id="IPR052348">
    <property type="entry name" value="Metallopeptidase_M50B"/>
</dbReference>
<evidence type="ECO:0000313" key="16">
    <source>
        <dbReference type="Proteomes" id="UP001596091"/>
    </source>
</evidence>
<dbReference type="InterPro" id="IPR044537">
    <property type="entry name" value="Rip2-like"/>
</dbReference>
<feature type="transmembrane region" description="Helical" evidence="13">
    <location>
        <begin position="208"/>
        <end position="238"/>
    </location>
</feature>
<keyword evidence="5 15" id="KW-0645">Protease</keyword>
<keyword evidence="7" id="KW-0479">Metal-binding</keyword>
<sequence>MQFNSIELLQALYQFVILIFSISCHECAHAWMASRLGDYTAQLEGRVTINPMRHIDLAGTLLFPALMLFGPLIGFGGPGIVFGWGKPVPVITRNLKRITRDDNLIAIAGPIANLILVALAFFTLVVLALAVPGGRIAVIGSFRGQIFLGAASAQQAIAMLGRLMLEINLALFLFNFLPIAPLDAARIVRNLLPYNALNTFDTIGRFGFVIIFILGDILIQFCLGPAMGIVVGALSLFIHA</sequence>
<proteinExistence type="inferred from homology"/>
<evidence type="ECO:0000256" key="13">
    <source>
        <dbReference type="SAM" id="Phobius"/>
    </source>
</evidence>
<dbReference type="Proteomes" id="UP001596091">
    <property type="component" value="Unassembled WGS sequence"/>
</dbReference>
<keyword evidence="9" id="KW-0862">Zinc</keyword>
<dbReference type="RefSeq" id="WP_263333933.1">
    <property type="nucleotide sequence ID" value="NZ_JAGSYH010000002.1"/>
</dbReference>
<comment type="similarity">
    <text evidence="3">Belongs to the peptidase M50B family.</text>
</comment>
<dbReference type="GO" id="GO:0008233">
    <property type="term" value="F:peptidase activity"/>
    <property type="evidence" value="ECO:0007669"/>
    <property type="project" value="UniProtKB-KW"/>
</dbReference>
<feature type="transmembrane region" description="Helical" evidence="13">
    <location>
        <begin position="12"/>
        <end position="32"/>
    </location>
</feature>
<dbReference type="PANTHER" id="PTHR35864:SF1">
    <property type="entry name" value="ZINC METALLOPROTEASE YWHC-RELATED"/>
    <property type="match status" value="1"/>
</dbReference>
<evidence type="ECO:0000256" key="11">
    <source>
        <dbReference type="ARBA" id="ARBA00023049"/>
    </source>
</evidence>
<keyword evidence="12 13" id="KW-0472">Membrane</keyword>
<gene>
    <name evidence="15" type="ORF">ACFPT7_03365</name>
</gene>
<dbReference type="EMBL" id="JBHSPH010000001">
    <property type="protein sequence ID" value="MFC5861322.1"/>
    <property type="molecule type" value="Genomic_DNA"/>
</dbReference>
<evidence type="ECO:0000256" key="8">
    <source>
        <dbReference type="ARBA" id="ARBA00022801"/>
    </source>
</evidence>
<feature type="transmembrane region" description="Helical" evidence="13">
    <location>
        <begin position="104"/>
        <end position="130"/>
    </location>
</feature>
<organism evidence="15 16">
    <name type="scientific">Acidicapsa dinghuensis</name>
    <dbReference type="NCBI Taxonomy" id="2218256"/>
    <lineage>
        <taxon>Bacteria</taxon>
        <taxon>Pseudomonadati</taxon>
        <taxon>Acidobacteriota</taxon>
        <taxon>Terriglobia</taxon>
        <taxon>Terriglobales</taxon>
        <taxon>Acidobacteriaceae</taxon>
        <taxon>Acidicapsa</taxon>
    </lineage>
</organism>
<keyword evidence="10 13" id="KW-1133">Transmembrane helix</keyword>
<evidence type="ECO:0000256" key="9">
    <source>
        <dbReference type="ARBA" id="ARBA00022833"/>
    </source>
</evidence>
<keyword evidence="16" id="KW-1185">Reference proteome</keyword>
<reference evidence="16" key="1">
    <citation type="journal article" date="2019" name="Int. J. Syst. Evol. Microbiol.">
        <title>The Global Catalogue of Microorganisms (GCM) 10K type strain sequencing project: providing services to taxonomists for standard genome sequencing and annotation.</title>
        <authorList>
            <consortium name="The Broad Institute Genomics Platform"/>
            <consortium name="The Broad Institute Genome Sequencing Center for Infectious Disease"/>
            <person name="Wu L."/>
            <person name="Ma J."/>
        </authorList>
    </citation>
    <scope>NUCLEOTIDE SEQUENCE [LARGE SCALE GENOMIC DNA]</scope>
    <source>
        <strain evidence="16">JCM 4087</strain>
    </source>
</reference>
<evidence type="ECO:0000256" key="7">
    <source>
        <dbReference type="ARBA" id="ARBA00022723"/>
    </source>
</evidence>
<evidence type="ECO:0000256" key="6">
    <source>
        <dbReference type="ARBA" id="ARBA00022692"/>
    </source>
</evidence>
<comment type="subcellular location">
    <subcellularLocation>
        <location evidence="2">Cell membrane</location>
        <topology evidence="2">Multi-pass membrane protein</topology>
    </subcellularLocation>
</comment>
<evidence type="ECO:0000256" key="10">
    <source>
        <dbReference type="ARBA" id="ARBA00022989"/>
    </source>
</evidence>
<evidence type="ECO:0000256" key="1">
    <source>
        <dbReference type="ARBA" id="ARBA00001947"/>
    </source>
</evidence>
<evidence type="ECO:0000313" key="15">
    <source>
        <dbReference type="EMBL" id="MFC5861322.1"/>
    </source>
</evidence>
<evidence type="ECO:0000256" key="5">
    <source>
        <dbReference type="ARBA" id="ARBA00022670"/>
    </source>
</evidence>
<feature type="domain" description="Peptidase M50" evidence="14">
    <location>
        <begin position="15"/>
        <end position="212"/>
    </location>
</feature>
<evidence type="ECO:0000256" key="3">
    <source>
        <dbReference type="ARBA" id="ARBA00007931"/>
    </source>
</evidence>
<feature type="transmembrane region" description="Helical" evidence="13">
    <location>
        <begin position="61"/>
        <end position="84"/>
    </location>
</feature>
<evidence type="ECO:0000256" key="12">
    <source>
        <dbReference type="ARBA" id="ARBA00023136"/>
    </source>
</evidence>
<dbReference type="CDD" id="cd06158">
    <property type="entry name" value="S2P-M50_like_1"/>
    <property type="match status" value="1"/>
</dbReference>
<dbReference type="InterPro" id="IPR008915">
    <property type="entry name" value="Peptidase_M50"/>
</dbReference>
<evidence type="ECO:0000259" key="14">
    <source>
        <dbReference type="Pfam" id="PF02163"/>
    </source>
</evidence>
<protein>
    <submittedName>
        <fullName evidence="15">Site-2 protease family protein</fullName>
    </submittedName>
</protein>
<accession>A0ABW1EAG9</accession>
<evidence type="ECO:0000256" key="4">
    <source>
        <dbReference type="ARBA" id="ARBA00022475"/>
    </source>
</evidence>
<dbReference type="PANTHER" id="PTHR35864">
    <property type="entry name" value="ZINC METALLOPROTEASE MJ0611-RELATED"/>
    <property type="match status" value="1"/>
</dbReference>
<keyword evidence="6 13" id="KW-0812">Transmembrane</keyword>
<keyword evidence="4" id="KW-1003">Cell membrane</keyword>
<comment type="caution">
    <text evidence="15">The sequence shown here is derived from an EMBL/GenBank/DDBJ whole genome shotgun (WGS) entry which is preliminary data.</text>
</comment>
<comment type="cofactor">
    <cofactor evidence="1">
        <name>Zn(2+)</name>
        <dbReference type="ChEBI" id="CHEBI:29105"/>
    </cofactor>
</comment>
<keyword evidence="8" id="KW-0378">Hydrolase</keyword>
<evidence type="ECO:0000256" key="2">
    <source>
        <dbReference type="ARBA" id="ARBA00004651"/>
    </source>
</evidence>
<dbReference type="GO" id="GO:0006508">
    <property type="term" value="P:proteolysis"/>
    <property type="evidence" value="ECO:0007669"/>
    <property type="project" value="UniProtKB-KW"/>
</dbReference>
<name>A0ABW1EAG9_9BACT</name>
<dbReference type="Pfam" id="PF02163">
    <property type="entry name" value="Peptidase_M50"/>
    <property type="match status" value="1"/>
</dbReference>